<evidence type="ECO:0000256" key="1">
    <source>
        <dbReference type="SAM" id="MobiDB-lite"/>
    </source>
</evidence>
<protein>
    <submittedName>
        <fullName evidence="3">Uncharacterized protein</fullName>
    </submittedName>
</protein>
<accession>A0ABV2Z329</accession>
<dbReference type="EMBL" id="JBEZVI010000016">
    <property type="protein sequence ID" value="MEU3712390.1"/>
    <property type="molecule type" value="Genomic_DNA"/>
</dbReference>
<dbReference type="Proteomes" id="UP001550853">
    <property type="component" value="Unassembled WGS sequence"/>
</dbReference>
<feature type="compositionally biased region" description="Low complexity" evidence="1">
    <location>
        <begin position="37"/>
        <end position="73"/>
    </location>
</feature>
<proteinExistence type="predicted"/>
<reference evidence="3 4" key="1">
    <citation type="submission" date="2024-06" db="EMBL/GenBank/DDBJ databases">
        <title>The Natural Products Discovery Center: Release of the First 8490 Sequenced Strains for Exploring Actinobacteria Biosynthetic Diversity.</title>
        <authorList>
            <person name="Kalkreuter E."/>
            <person name="Kautsar S.A."/>
            <person name="Yang D."/>
            <person name="Bader C.D."/>
            <person name="Teijaro C.N."/>
            <person name="Fluegel L."/>
            <person name="Davis C.M."/>
            <person name="Simpson J.R."/>
            <person name="Lauterbach L."/>
            <person name="Steele A.D."/>
            <person name="Gui C."/>
            <person name="Meng S."/>
            <person name="Li G."/>
            <person name="Viehrig K."/>
            <person name="Ye F."/>
            <person name="Su P."/>
            <person name="Kiefer A.F."/>
            <person name="Nichols A."/>
            <person name="Cepeda A.J."/>
            <person name="Yan W."/>
            <person name="Fan B."/>
            <person name="Jiang Y."/>
            <person name="Adhikari A."/>
            <person name="Zheng C.-J."/>
            <person name="Schuster L."/>
            <person name="Cowan T.M."/>
            <person name="Smanski M.J."/>
            <person name="Chevrette M.G."/>
            <person name="De Carvalho L.P.S."/>
            <person name="Shen B."/>
        </authorList>
    </citation>
    <scope>NUCLEOTIDE SEQUENCE [LARGE SCALE GENOMIC DNA]</scope>
    <source>
        <strain evidence="3 4">NPDC033039</strain>
    </source>
</reference>
<organism evidence="3 4">
    <name type="scientific">Streptomyces catenulae</name>
    <dbReference type="NCBI Taxonomy" id="66875"/>
    <lineage>
        <taxon>Bacteria</taxon>
        <taxon>Bacillati</taxon>
        <taxon>Actinomycetota</taxon>
        <taxon>Actinomycetes</taxon>
        <taxon>Kitasatosporales</taxon>
        <taxon>Streptomycetaceae</taxon>
        <taxon>Streptomyces</taxon>
    </lineage>
</organism>
<feature type="chain" id="PRO_5047143929" evidence="2">
    <location>
        <begin position="33"/>
        <end position="158"/>
    </location>
</feature>
<dbReference type="InterPro" id="IPR006311">
    <property type="entry name" value="TAT_signal"/>
</dbReference>
<name>A0ABV2Z329_9ACTN</name>
<evidence type="ECO:0000313" key="3">
    <source>
        <dbReference type="EMBL" id="MEU3712390.1"/>
    </source>
</evidence>
<gene>
    <name evidence="3" type="ORF">AB0E61_20145</name>
</gene>
<dbReference type="PROSITE" id="PS51318">
    <property type="entry name" value="TAT"/>
    <property type="match status" value="1"/>
</dbReference>
<keyword evidence="2" id="KW-0732">Signal</keyword>
<keyword evidence="4" id="KW-1185">Reference proteome</keyword>
<sequence length="158" mass="15803">MIRARRAALSAAAFVTAALVSVVACTPGNAGADERPTTPAATASATASSSPPASPSASPSDSPSALPARTAPASPAPAPTDAPDTAVRHDPPPLPNPARRTTAPVADPGGSGGVILAPSGNHYRRGQFCKKIHLGLTTRDAHGATLHCAMQSGRPHWQ</sequence>
<dbReference type="RefSeq" id="WP_037677850.1">
    <property type="nucleotide sequence ID" value="NZ_JBEZVI010000016.1"/>
</dbReference>
<feature type="region of interest" description="Disordered" evidence="1">
    <location>
        <begin position="29"/>
        <end position="109"/>
    </location>
</feature>
<evidence type="ECO:0000256" key="2">
    <source>
        <dbReference type="SAM" id="SignalP"/>
    </source>
</evidence>
<evidence type="ECO:0000313" key="4">
    <source>
        <dbReference type="Proteomes" id="UP001550853"/>
    </source>
</evidence>
<feature type="signal peptide" evidence="2">
    <location>
        <begin position="1"/>
        <end position="32"/>
    </location>
</feature>
<dbReference type="PROSITE" id="PS51257">
    <property type="entry name" value="PROKAR_LIPOPROTEIN"/>
    <property type="match status" value="1"/>
</dbReference>
<comment type="caution">
    <text evidence="3">The sequence shown here is derived from an EMBL/GenBank/DDBJ whole genome shotgun (WGS) entry which is preliminary data.</text>
</comment>